<gene>
    <name evidence="2" type="primary">LOC111123914</name>
</gene>
<reference evidence="1" key="1">
    <citation type="submission" date="2024-06" db="UniProtKB">
        <authorList>
            <consortium name="RefSeq"/>
        </authorList>
    </citation>
    <scope>NUCLEOTIDE SEQUENCE [LARGE SCALE GENOMIC DNA]</scope>
</reference>
<sequence length="632" mass="71723">MYLHGGNALFLVVLVYVIDTTYGFLFKKTIQESIETLAVRVEELQPKEDKKSSLLLPWTLDRGTYESVVKLNFHGAPEMAAIRKNFAVNDNNMFVTAWITACLLEIQALEGAYKPKKEQIHLALDAIGKYHDKNVNYNTSVMTFWPQVYNKTAMKWQSTPDNLLQLFQMTDKFPAAGLEEVLRLMGLGDVATVIDHLLHEKSMFAAAFHIPPDFDDTFVNIGLGSLLKEIPSFTDLFQKWQSANSNLTSALNALKHYAYRPHSNISRVNTIDPRTYFYLHKFLEETKKTNAAFVPTWIQDVEEALKLSGKGVAMPFFVNNVDVTVAANTLNGLTSALLTGLFTPADFDSDVQHIYKDTLDLIIYEITRNFSSRRDLALTYYPSKFECFWFVSRTLDILRTYSQRGPLPIKMLDEVLLRLEKAMKSEVTADILREAIKSQDKGTYFDDFLGDGDLSAAGERLARKGEDRLFTTSMAVNTLINVWTYRANDGLLFLNDTPGAVNQTIQQSIKFLNENILDKHLQPWNAFFSGSGKGQESLPFWYPANRKQFLNGTYFNKDIFPSGPFLVGFQGILPDANYSRLLSEKHFGEKTPLDFPGFNPPGSPTGFFPFWSSDAYTYSTTMLAFAKYLKIR</sequence>
<dbReference type="Proteomes" id="UP000694844">
    <property type="component" value="Chromosome 1"/>
</dbReference>
<evidence type="ECO:0000313" key="1">
    <source>
        <dbReference type="Proteomes" id="UP000694844"/>
    </source>
</evidence>
<dbReference type="RefSeq" id="XP_022322342.1">
    <property type="nucleotide sequence ID" value="XM_022466634.1"/>
</dbReference>
<protein>
    <submittedName>
        <fullName evidence="2">Uncharacterized protein LOC111123914</fullName>
    </submittedName>
</protein>
<accession>A0A8B8D2H2</accession>
<dbReference type="OrthoDB" id="10025474at2759"/>
<organism evidence="1 2">
    <name type="scientific">Crassostrea virginica</name>
    <name type="common">Eastern oyster</name>
    <dbReference type="NCBI Taxonomy" id="6565"/>
    <lineage>
        <taxon>Eukaryota</taxon>
        <taxon>Metazoa</taxon>
        <taxon>Spiralia</taxon>
        <taxon>Lophotrochozoa</taxon>
        <taxon>Mollusca</taxon>
        <taxon>Bivalvia</taxon>
        <taxon>Autobranchia</taxon>
        <taxon>Pteriomorphia</taxon>
        <taxon>Ostreida</taxon>
        <taxon>Ostreoidea</taxon>
        <taxon>Ostreidae</taxon>
        <taxon>Crassostrea</taxon>
    </lineage>
</organism>
<reference evidence="2" key="2">
    <citation type="submission" date="2025-08" db="UniProtKB">
        <authorList>
            <consortium name="RefSeq"/>
        </authorList>
    </citation>
    <scope>IDENTIFICATION</scope>
    <source>
        <tissue evidence="2">Whole sample</tissue>
    </source>
</reference>
<evidence type="ECO:0000313" key="2">
    <source>
        <dbReference type="RefSeq" id="XP_022322342.1"/>
    </source>
</evidence>
<dbReference type="GeneID" id="111123914"/>
<proteinExistence type="predicted"/>
<dbReference type="AlphaFoldDB" id="A0A8B8D2H2"/>
<dbReference type="KEGG" id="cvn:111123914"/>
<name>A0A8B8D2H2_CRAVI</name>
<keyword evidence="1" id="KW-1185">Reference proteome</keyword>